<evidence type="ECO:0000259" key="7">
    <source>
        <dbReference type="PROSITE" id="PS50011"/>
    </source>
</evidence>
<feature type="transmembrane region" description="Helical" evidence="6">
    <location>
        <begin position="540"/>
        <end position="562"/>
    </location>
</feature>
<keyword evidence="9" id="KW-1185">Reference proteome</keyword>
<dbReference type="PROSITE" id="PS50011">
    <property type="entry name" value="PROTEIN_KINASE_DOM"/>
    <property type="match status" value="1"/>
</dbReference>
<feature type="transmembrane region" description="Helical" evidence="6">
    <location>
        <begin position="414"/>
        <end position="434"/>
    </location>
</feature>
<reference evidence="8 9" key="1">
    <citation type="journal article" date="2011" name="Stand. Genomic Sci.">
        <title>Non-contiguous finished genome sequence and contextual data of the filamentous soil bacterium Ktedonobacter racemifer type strain (SOSP1-21).</title>
        <authorList>
            <person name="Chang Y.J."/>
            <person name="Land M."/>
            <person name="Hauser L."/>
            <person name="Chertkov O."/>
            <person name="Del Rio T.G."/>
            <person name="Nolan M."/>
            <person name="Copeland A."/>
            <person name="Tice H."/>
            <person name="Cheng J.F."/>
            <person name="Lucas S."/>
            <person name="Han C."/>
            <person name="Goodwin L."/>
            <person name="Pitluck S."/>
            <person name="Ivanova N."/>
            <person name="Ovchinikova G."/>
            <person name="Pati A."/>
            <person name="Chen A."/>
            <person name="Palaniappan K."/>
            <person name="Mavromatis K."/>
            <person name="Liolios K."/>
            <person name="Brettin T."/>
            <person name="Fiebig A."/>
            <person name="Rohde M."/>
            <person name="Abt B."/>
            <person name="Goker M."/>
            <person name="Detter J.C."/>
            <person name="Woyke T."/>
            <person name="Bristow J."/>
            <person name="Eisen J.A."/>
            <person name="Markowitz V."/>
            <person name="Hugenholtz P."/>
            <person name="Kyrpides N.C."/>
            <person name="Klenk H.P."/>
            <person name="Lapidus A."/>
        </authorList>
    </citation>
    <scope>NUCLEOTIDE SEQUENCE [LARGE SCALE GENOMIC DNA]</scope>
    <source>
        <strain evidence="9">DSM 44963</strain>
    </source>
</reference>
<feature type="domain" description="Protein kinase" evidence="7">
    <location>
        <begin position="12"/>
        <end position="268"/>
    </location>
</feature>
<evidence type="ECO:0000256" key="4">
    <source>
        <dbReference type="ARBA" id="ARBA00022777"/>
    </source>
</evidence>
<dbReference type="AlphaFoldDB" id="D6U1H4"/>
<keyword evidence="6" id="KW-0812">Transmembrane</keyword>
<evidence type="ECO:0000256" key="3">
    <source>
        <dbReference type="ARBA" id="ARBA00022741"/>
    </source>
</evidence>
<dbReference type="InterPro" id="IPR000719">
    <property type="entry name" value="Prot_kinase_dom"/>
</dbReference>
<dbReference type="Gene3D" id="1.10.510.10">
    <property type="entry name" value="Transferase(Phosphotransferase) domain 1"/>
    <property type="match status" value="1"/>
</dbReference>
<evidence type="ECO:0000256" key="2">
    <source>
        <dbReference type="ARBA" id="ARBA00022679"/>
    </source>
</evidence>
<keyword evidence="8" id="KW-0723">Serine/threonine-protein kinase</keyword>
<accession>D6U1H4</accession>
<keyword evidence="2" id="KW-0808">Transferase</keyword>
<dbReference type="eggNOG" id="COG0515">
    <property type="taxonomic scope" value="Bacteria"/>
</dbReference>
<feature type="transmembrane region" description="Helical" evidence="6">
    <location>
        <begin position="336"/>
        <end position="356"/>
    </location>
</feature>
<proteinExistence type="predicted"/>
<evidence type="ECO:0000256" key="1">
    <source>
        <dbReference type="ARBA" id="ARBA00012513"/>
    </source>
</evidence>
<sequence>MAGHVDHQIDQYHLMRLLEQRATSEIYLAQLRNQETPVAIHLFHSTIENEDARERFRAEIEPLIRLKHPHLLSIYDYGEKEHIPYLVVATMAGETLRQRYPLESKVELAVVLDTVSQVASALQYMHEHGLVHHDIRPEQIWIDTNDTMLLRPPELTSLTMTTQFQEQSNLIEMVAYLAPEQRQGRPEPASDQYSLAVIAYELLSGHLPFQGSFMEVIKQQESAPPPPLDASPDLPPGINAVLSRALSKNPAARFPSMLSFVAALQDAADGKEIQAVTSGALVSSYQGQTGVGAPHTGSGYDPASQSRQFEAGTAASGKPMVLPVVRGPFQIRDLRVVGVYCAIALLLQGLVYLRLYNGLNDFVTNMNAQDPAAFSNLLAEYAGAMIGFEVITAILSFLTSYMTGPVFGAWRGTIINLIYYTGSTLGLLAVFLLIDPANQSASDPTNLAPGTIKFYLKIPSPAQVLIPLAISLLGSMAFAFVVGKVYERRKKRNLFISWGIYTLAVLGMILWTNIAYALAAPLLGNLQQTLTIGVIGQTPWISLIIVPPLMVGLEAIIQAIVLSHQRRRQASIQSV</sequence>
<feature type="transmembrane region" description="Helical" evidence="6">
    <location>
        <begin position="498"/>
        <end position="520"/>
    </location>
</feature>
<dbReference type="STRING" id="485913.Krac_3451"/>
<keyword evidence="6" id="KW-1133">Transmembrane helix</keyword>
<dbReference type="GO" id="GO:0004674">
    <property type="term" value="F:protein serine/threonine kinase activity"/>
    <property type="evidence" value="ECO:0007669"/>
    <property type="project" value="UniProtKB-KW"/>
</dbReference>
<dbReference type="Gene3D" id="3.30.200.20">
    <property type="entry name" value="Phosphorylase Kinase, domain 1"/>
    <property type="match status" value="1"/>
</dbReference>
<dbReference type="InParanoid" id="D6U1H4"/>
<evidence type="ECO:0000256" key="5">
    <source>
        <dbReference type="ARBA" id="ARBA00022840"/>
    </source>
</evidence>
<dbReference type="PANTHER" id="PTHR43289:SF6">
    <property type="entry name" value="SERINE_THREONINE-PROTEIN KINASE NEKL-3"/>
    <property type="match status" value="1"/>
</dbReference>
<feature type="transmembrane region" description="Helical" evidence="6">
    <location>
        <begin position="464"/>
        <end position="486"/>
    </location>
</feature>
<keyword evidence="4 8" id="KW-0418">Kinase</keyword>
<dbReference type="OrthoDB" id="583109at2"/>
<dbReference type="SUPFAM" id="SSF56112">
    <property type="entry name" value="Protein kinase-like (PK-like)"/>
    <property type="match status" value="1"/>
</dbReference>
<dbReference type="Proteomes" id="UP000004508">
    <property type="component" value="Unassembled WGS sequence"/>
</dbReference>
<dbReference type="EMBL" id="ADVG01000004">
    <property type="protein sequence ID" value="EFH82618.1"/>
    <property type="molecule type" value="Genomic_DNA"/>
</dbReference>
<dbReference type="GO" id="GO:0005524">
    <property type="term" value="F:ATP binding"/>
    <property type="evidence" value="ECO:0007669"/>
    <property type="project" value="UniProtKB-KW"/>
</dbReference>
<protein>
    <recommendedName>
        <fullName evidence="1">non-specific serine/threonine protein kinase</fullName>
        <ecNumber evidence="1">2.7.11.1</ecNumber>
    </recommendedName>
</protein>
<dbReference type="InterPro" id="IPR011009">
    <property type="entry name" value="Kinase-like_dom_sf"/>
</dbReference>
<dbReference type="RefSeq" id="WP_007920872.1">
    <property type="nucleotide sequence ID" value="NZ_ADVG01000004.1"/>
</dbReference>
<gene>
    <name evidence="8" type="ORF">Krac_3451</name>
</gene>
<name>D6U1H4_KTERA</name>
<evidence type="ECO:0000256" key="6">
    <source>
        <dbReference type="SAM" id="Phobius"/>
    </source>
</evidence>
<feature type="transmembrane region" description="Helical" evidence="6">
    <location>
        <begin position="381"/>
        <end position="402"/>
    </location>
</feature>
<evidence type="ECO:0000313" key="9">
    <source>
        <dbReference type="Proteomes" id="UP000004508"/>
    </source>
</evidence>
<comment type="caution">
    <text evidence="8">The sequence shown here is derived from an EMBL/GenBank/DDBJ whole genome shotgun (WGS) entry which is preliminary data.</text>
</comment>
<dbReference type="Pfam" id="PF00069">
    <property type="entry name" value="Pkinase"/>
    <property type="match status" value="1"/>
</dbReference>
<organism evidence="8 9">
    <name type="scientific">Ktedonobacter racemifer DSM 44963</name>
    <dbReference type="NCBI Taxonomy" id="485913"/>
    <lineage>
        <taxon>Bacteria</taxon>
        <taxon>Bacillati</taxon>
        <taxon>Chloroflexota</taxon>
        <taxon>Ktedonobacteria</taxon>
        <taxon>Ktedonobacterales</taxon>
        <taxon>Ktedonobacteraceae</taxon>
        <taxon>Ktedonobacter</taxon>
    </lineage>
</organism>
<evidence type="ECO:0000313" key="8">
    <source>
        <dbReference type="EMBL" id="EFH82618.1"/>
    </source>
</evidence>
<keyword evidence="6" id="KW-0472">Membrane</keyword>
<dbReference type="EC" id="2.7.11.1" evidence="1"/>
<keyword evidence="5" id="KW-0067">ATP-binding</keyword>
<dbReference type="CDD" id="cd14014">
    <property type="entry name" value="STKc_PknB_like"/>
    <property type="match status" value="1"/>
</dbReference>
<keyword evidence="3" id="KW-0547">Nucleotide-binding</keyword>
<dbReference type="PANTHER" id="PTHR43289">
    <property type="entry name" value="MITOGEN-ACTIVATED PROTEIN KINASE KINASE KINASE 20-RELATED"/>
    <property type="match status" value="1"/>
</dbReference>